<feature type="non-terminal residue" evidence="1">
    <location>
        <position position="134"/>
    </location>
</feature>
<comment type="caution">
    <text evidence="1">The sequence shown here is derived from an EMBL/GenBank/DDBJ whole genome shotgun (WGS) entry which is preliminary data.</text>
</comment>
<gene>
    <name evidence="1" type="ORF">FCALED_LOCUS13048</name>
</gene>
<evidence type="ECO:0000313" key="2">
    <source>
        <dbReference type="Proteomes" id="UP000789570"/>
    </source>
</evidence>
<evidence type="ECO:0000313" key="1">
    <source>
        <dbReference type="EMBL" id="CAG8692710.1"/>
    </source>
</evidence>
<accession>A0A9N9HHU6</accession>
<dbReference type="Proteomes" id="UP000789570">
    <property type="component" value="Unassembled WGS sequence"/>
</dbReference>
<dbReference type="OrthoDB" id="2304176at2759"/>
<dbReference type="AlphaFoldDB" id="A0A9N9HHU6"/>
<reference evidence="1" key="1">
    <citation type="submission" date="2021-06" db="EMBL/GenBank/DDBJ databases">
        <authorList>
            <person name="Kallberg Y."/>
            <person name="Tangrot J."/>
            <person name="Rosling A."/>
        </authorList>
    </citation>
    <scope>NUCLEOTIDE SEQUENCE</scope>
    <source>
        <strain evidence="1">UK204</strain>
    </source>
</reference>
<dbReference type="EMBL" id="CAJVPQ010007080">
    <property type="protein sequence ID" value="CAG8692710.1"/>
    <property type="molecule type" value="Genomic_DNA"/>
</dbReference>
<organism evidence="1 2">
    <name type="scientific">Funneliformis caledonium</name>
    <dbReference type="NCBI Taxonomy" id="1117310"/>
    <lineage>
        <taxon>Eukaryota</taxon>
        <taxon>Fungi</taxon>
        <taxon>Fungi incertae sedis</taxon>
        <taxon>Mucoromycota</taxon>
        <taxon>Glomeromycotina</taxon>
        <taxon>Glomeromycetes</taxon>
        <taxon>Glomerales</taxon>
        <taxon>Glomeraceae</taxon>
        <taxon>Funneliformis</taxon>
    </lineage>
</organism>
<proteinExistence type="predicted"/>
<sequence length="134" mass="15955">NEKIIIDYMAINYGSVEYPFAALSKMIPYSPKQIADHWWNALDPRISKVPFSKEEKNFIYAWVEKYSKPQDTIQWKDLQPVMEAKFGKFRSRNDLKNVWNAKKRRIKRINRVSSEVNSISPDDEYEYDEGNENN</sequence>
<protein>
    <submittedName>
        <fullName evidence="1">8566_t:CDS:1</fullName>
    </submittedName>
</protein>
<dbReference type="SUPFAM" id="SSF46689">
    <property type="entry name" value="Homeodomain-like"/>
    <property type="match status" value="1"/>
</dbReference>
<keyword evidence="2" id="KW-1185">Reference proteome</keyword>
<dbReference type="Pfam" id="PF13921">
    <property type="entry name" value="Myb_DNA-bind_6"/>
    <property type="match status" value="1"/>
</dbReference>
<name>A0A9N9HHU6_9GLOM</name>
<dbReference type="InterPro" id="IPR009057">
    <property type="entry name" value="Homeodomain-like_sf"/>
</dbReference>